<dbReference type="InterPro" id="IPR024445">
    <property type="entry name" value="Tnp_ISXO2-like"/>
</dbReference>
<name>A0A059F1P9_9MICR</name>
<reference evidence="3" key="1">
    <citation type="submission" date="2013-02" db="EMBL/GenBank/DDBJ databases">
        <authorList>
            <consortium name="The Broad Institute Genome Sequencing Platform"/>
            <person name="Cuomo C."/>
            <person name="Becnel J."/>
            <person name="Sanscrainte N."/>
            <person name="Walker B."/>
            <person name="Young S.K."/>
            <person name="Zeng Q."/>
            <person name="Gargeya S."/>
            <person name="Fitzgerald M."/>
            <person name="Haas B."/>
            <person name="Abouelleil A."/>
            <person name="Alvarado L."/>
            <person name="Arachchi H.M."/>
            <person name="Berlin A.M."/>
            <person name="Chapman S.B."/>
            <person name="Dewar J."/>
            <person name="Goldberg J."/>
            <person name="Griggs A."/>
            <person name="Gujja S."/>
            <person name="Hansen M."/>
            <person name="Howarth C."/>
            <person name="Imamovic A."/>
            <person name="Larimer J."/>
            <person name="McCowan C."/>
            <person name="Murphy C."/>
            <person name="Neiman D."/>
            <person name="Pearson M."/>
            <person name="Priest M."/>
            <person name="Roberts A."/>
            <person name="Saif S."/>
            <person name="Shea T."/>
            <person name="Sisk P."/>
            <person name="Sykes S."/>
            <person name="Wortman J."/>
            <person name="Nusbaum C."/>
            <person name="Birren B."/>
        </authorList>
    </citation>
    <scope>NUCLEOTIDE SEQUENCE [LARGE SCALE GENOMIC DNA]</scope>
    <source>
        <strain evidence="3">PRA339</strain>
    </source>
</reference>
<dbReference type="SMART" id="SM01126">
    <property type="entry name" value="DDE_Tnp_IS1595"/>
    <property type="match status" value="1"/>
</dbReference>
<dbReference type="InterPro" id="IPR053164">
    <property type="entry name" value="IS1016-like_transposase"/>
</dbReference>
<keyword evidence="3" id="KW-1185">Reference proteome</keyword>
<dbReference type="VEuPathDB" id="MicrosporidiaDB:H312_01499"/>
<dbReference type="EMBL" id="KK365151">
    <property type="protein sequence ID" value="KCZ81075.1"/>
    <property type="molecule type" value="Genomic_DNA"/>
</dbReference>
<proteinExistence type="predicted"/>
<dbReference type="STRING" id="1288291.A0A059F1P9"/>
<sequence>MNTPDELEQFIIKANNRALITFLMQNQYLCNEFICPSCGSCCKLVVYRKNVDGFAWRCLMNSCPKFRSYYSLRKNSFLDGLNIKMQYVLRILIKYGCRQTRHSIKTNLNISDATIVKVIKKLIGLIPPTDFFENKLGGPGCIVQIDETMLNFKCKSHRGRLPENRTDSLCIVEYNGNIKRVFAQIIPNKKQNTLIPIICRQVASGSIIWTDEHKSYQNLRFFNYIHDTVCHKYEFINKNTGTNTQAIESFHNELKKEIKLRKGVTTDKREIFLKEFCFYFNNRSKYFSSILELIKTLS</sequence>
<organism evidence="2 3">
    <name type="scientific">Anncaliia algerae PRA339</name>
    <dbReference type="NCBI Taxonomy" id="1288291"/>
    <lineage>
        <taxon>Eukaryota</taxon>
        <taxon>Fungi</taxon>
        <taxon>Fungi incertae sedis</taxon>
        <taxon>Microsporidia</taxon>
        <taxon>Tubulinosematoidea</taxon>
        <taxon>Tubulinosematidae</taxon>
        <taxon>Anncaliia</taxon>
    </lineage>
</organism>
<evidence type="ECO:0000313" key="3">
    <source>
        <dbReference type="Proteomes" id="UP000030655"/>
    </source>
</evidence>
<dbReference type="HOGENOM" id="CLU_044348_0_0_1"/>
<gene>
    <name evidence="2" type="ORF">H312_01499</name>
</gene>
<reference evidence="2 3" key="2">
    <citation type="submission" date="2014-03" db="EMBL/GenBank/DDBJ databases">
        <title>The Genome Sequence of Anncaliia algerae insect isolate PRA339.</title>
        <authorList>
            <consortium name="The Broad Institute Genome Sequencing Platform"/>
            <consortium name="The Broad Institute Genome Sequencing Center for Infectious Disease"/>
            <person name="Cuomo C."/>
            <person name="Becnel J."/>
            <person name="Sanscrainte N."/>
            <person name="Walker B."/>
            <person name="Young S.K."/>
            <person name="Zeng Q."/>
            <person name="Gargeya S."/>
            <person name="Fitzgerald M."/>
            <person name="Haas B."/>
            <person name="Abouelleil A."/>
            <person name="Alvarado L."/>
            <person name="Arachchi H.M."/>
            <person name="Berlin A.M."/>
            <person name="Chapman S.B."/>
            <person name="Dewar J."/>
            <person name="Goldberg J."/>
            <person name="Griggs A."/>
            <person name="Gujja S."/>
            <person name="Hansen M."/>
            <person name="Howarth C."/>
            <person name="Imamovic A."/>
            <person name="Larimer J."/>
            <person name="McCowan C."/>
            <person name="Murphy C."/>
            <person name="Neiman D."/>
            <person name="Pearson M."/>
            <person name="Priest M."/>
            <person name="Roberts A."/>
            <person name="Saif S."/>
            <person name="Shea T."/>
            <person name="Sisk P."/>
            <person name="Sykes S."/>
            <person name="Wortman J."/>
            <person name="Nusbaum C."/>
            <person name="Birren B."/>
        </authorList>
    </citation>
    <scope>NUCLEOTIDE SEQUENCE [LARGE SCALE GENOMIC DNA]</scope>
    <source>
        <strain evidence="2 3">PRA339</strain>
    </source>
</reference>
<dbReference type="Pfam" id="PF12762">
    <property type="entry name" value="DDE_Tnp_IS1595"/>
    <property type="match status" value="1"/>
</dbReference>
<dbReference type="PANTHER" id="PTHR47163">
    <property type="entry name" value="DDE_TNP_IS1595 DOMAIN-CONTAINING PROTEIN"/>
    <property type="match status" value="1"/>
</dbReference>
<evidence type="ECO:0000313" key="2">
    <source>
        <dbReference type="EMBL" id="KCZ81075.1"/>
    </source>
</evidence>
<feature type="domain" description="ISXO2-like transposase" evidence="1">
    <location>
        <begin position="135"/>
        <end position="281"/>
    </location>
</feature>
<dbReference type="NCBIfam" id="NF033547">
    <property type="entry name" value="transpos_IS1595"/>
    <property type="match status" value="1"/>
</dbReference>
<dbReference type="PANTHER" id="PTHR47163:SF2">
    <property type="entry name" value="SI:DKEY-17M8.2"/>
    <property type="match status" value="1"/>
</dbReference>
<protein>
    <recommendedName>
        <fullName evidence="1">ISXO2-like transposase domain-containing protein</fullName>
    </recommendedName>
</protein>
<dbReference type="AlphaFoldDB" id="A0A059F1P9"/>
<accession>A0A059F1P9</accession>
<dbReference type="Proteomes" id="UP000030655">
    <property type="component" value="Unassembled WGS sequence"/>
</dbReference>
<evidence type="ECO:0000259" key="1">
    <source>
        <dbReference type="SMART" id="SM01126"/>
    </source>
</evidence>